<dbReference type="PANTHER" id="PTHR12215">
    <property type="entry name" value="PHOSPHOPANTETHEINE TRANSFERASE"/>
    <property type="match status" value="1"/>
</dbReference>
<dbReference type="SUPFAM" id="SSF56214">
    <property type="entry name" value="4'-phosphopantetheinyl transferase"/>
    <property type="match status" value="2"/>
</dbReference>
<protein>
    <submittedName>
        <fullName evidence="4">4'-phosphopantetheinyl transferase</fullName>
        <ecNumber evidence="4">2.7.8.-</ecNumber>
    </submittedName>
</protein>
<dbReference type="EMBL" id="UOFQ01000173">
    <property type="protein sequence ID" value="VAW90115.1"/>
    <property type="molecule type" value="Genomic_DNA"/>
</dbReference>
<evidence type="ECO:0000259" key="2">
    <source>
        <dbReference type="Pfam" id="PF01648"/>
    </source>
</evidence>
<dbReference type="GO" id="GO:0019878">
    <property type="term" value="P:lysine biosynthetic process via aminoadipic acid"/>
    <property type="evidence" value="ECO:0007669"/>
    <property type="project" value="TreeGrafter"/>
</dbReference>
<proteinExistence type="predicted"/>
<gene>
    <name evidence="4" type="ORF">MNBD_GAMMA17-1642</name>
</gene>
<evidence type="ECO:0000256" key="1">
    <source>
        <dbReference type="ARBA" id="ARBA00022679"/>
    </source>
</evidence>
<dbReference type="Gene3D" id="3.90.470.20">
    <property type="entry name" value="4'-phosphopantetheinyl transferase domain"/>
    <property type="match status" value="2"/>
</dbReference>
<organism evidence="4">
    <name type="scientific">hydrothermal vent metagenome</name>
    <dbReference type="NCBI Taxonomy" id="652676"/>
    <lineage>
        <taxon>unclassified sequences</taxon>
        <taxon>metagenomes</taxon>
        <taxon>ecological metagenomes</taxon>
    </lineage>
</organism>
<feature type="domain" description="4'-phosphopantetheinyl transferase" evidence="2">
    <location>
        <begin position="113"/>
        <end position="219"/>
    </location>
</feature>
<dbReference type="InterPro" id="IPR050559">
    <property type="entry name" value="P-Pant_transferase_sf"/>
</dbReference>
<keyword evidence="1 4" id="KW-0808">Transferase</keyword>
<sequence>MKLGEHEVHLWLVKCSELNDTSLLNEYRDLLSAAELERQQRYALDKSRHRDLLSRVLVRTTLSRYEPVNAKAWAFSVGEHGKPAVSSPLSSLRFNLSHAEDYIVLAVSRHRDIGVDIEYMQRKASYLKIAAEYFSKMENANLSALPKAAQRARFYDFWTLKEAYLKACGLGVMAGLDQFGFQLDQSNGASIAFYGQQIEEPADWFFWRAALERDYRLSLAIRSRADVNINVSLFDVMPLSRYHSRALISMDG</sequence>
<dbReference type="InterPro" id="IPR008278">
    <property type="entry name" value="4-PPantetheinyl_Trfase_dom"/>
</dbReference>
<dbReference type="EC" id="2.7.8.-" evidence="4"/>
<dbReference type="AlphaFoldDB" id="A0A3B0Z9M9"/>
<dbReference type="Pfam" id="PF01648">
    <property type="entry name" value="ACPS"/>
    <property type="match status" value="1"/>
</dbReference>
<dbReference type="GO" id="GO:0000287">
    <property type="term" value="F:magnesium ion binding"/>
    <property type="evidence" value="ECO:0007669"/>
    <property type="project" value="InterPro"/>
</dbReference>
<evidence type="ECO:0000313" key="4">
    <source>
        <dbReference type="EMBL" id="VAW90115.1"/>
    </source>
</evidence>
<dbReference type="Pfam" id="PF22624">
    <property type="entry name" value="AASDHPPT_N"/>
    <property type="match status" value="1"/>
</dbReference>
<evidence type="ECO:0000259" key="3">
    <source>
        <dbReference type="Pfam" id="PF22624"/>
    </source>
</evidence>
<name>A0A3B0Z9M9_9ZZZZ</name>
<accession>A0A3B0Z9M9</accession>
<feature type="domain" description="4'-phosphopantetheinyl transferase N-terminal" evidence="3">
    <location>
        <begin position="29"/>
        <end position="108"/>
    </location>
</feature>
<dbReference type="InterPro" id="IPR055066">
    <property type="entry name" value="AASDHPPT_N"/>
</dbReference>
<dbReference type="InterPro" id="IPR037143">
    <property type="entry name" value="4-PPantetheinyl_Trfase_dom_sf"/>
</dbReference>
<dbReference type="PANTHER" id="PTHR12215:SF10">
    <property type="entry name" value="L-AMINOADIPATE-SEMIALDEHYDE DEHYDROGENASE-PHOSPHOPANTETHEINYL TRANSFERASE"/>
    <property type="match status" value="1"/>
</dbReference>
<reference evidence="4" key="1">
    <citation type="submission" date="2018-06" db="EMBL/GenBank/DDBJ databases">
        <authorList>
            <person name="Zhirakovskaya E."/>
        </authorList>
    </citation>
    <scope>NUCLEOTIDE SEQUENCE</scope>
</reference>
<dbReference type="GO" id="GO:0005829">
    <property type="term" value="C:cytosol"/>
    <property type="evidence" value="ECO:0007669"/>
    <property type="project" value="TreeGrafter"/>
</dbReference>
<dbReference type="GO" id="GO:0008897">
    <property type="term" value="F:holo-[acyl-carrier-protein] synthase activity"/>
    <property type="evidence" value="ECO:0007669"/>
    <property type="project" value="InterPro"/>
</dbReference>